<dbReference type="AlphaFoldDB" id="A0A166QBE5"/>
<evidence type="ECO:0000256" key="1">
    <source>
        <dbReference type="ARBA" id="ARBA00022801"/>
    </source>
</evidence>
<dbReference type="PANTHER" id="PTHR48081">
    <property type="entry name" value="AB HYDROLASE SUPERFAMILY PROTEIN C4A8.06C"/>
    <property type="match status" value="1"/>
</dbReference>
<dbReference type="InterPro" id="IPR029058">
    <property type="entry name" value="AB_hydrolase_fold"/>
</dbReference>
<keyword evidence="1" id="KW-0378">Hydrolase</keyword>
<evidence type="ECO:0000313" key="3">
    <source>
        <dbReference type="EMBL" id="KZP26965.1"/>
    </source>
</evidence>
<sequence length="295" mass="33306">MALGIWKTLRFLVLSVILLGGVVPYEIVRALLIAPFGSRTHALPSWSRVVNMRVRIVRQSLSWATYLRTANLFDWHMASLLHKKADRVKIRRYAQFEYKELLKAKSGDLQCEIEDAALSGEVDALWFRPNEGENVDKKKVMLYMHGGGYVLQYYDDPLYYALTARFARTFKMDVLSKFLSHCPFSPSPLSLHPPTPSNPVSLSPTGVDYRSSPTEPFPYCLQDTISAYRYLTLEKGYRPEDITIGGDSAGGNLALATVRYLHEYHDLAHGMALPGRLFLISVSIPFEAGIEARRG</sequence>
<dbReference type="Gene3D" id="3.40.50.1820">
    <property type="entry name" value="alpha/beta hydrolase"/>
    <property type="match status" value="1"/>
</dbReference>
<organism evidence="3 4">
    <name type="scientific">Athelia psychrophila</name>
    <dbReference type="NCBI Taxonomy" id="1759441"/>
    <lineage>
        <taxon>Eukaryota</taxon>
        <taxon>Fungi</taxon>
        <taxon>Dikarya</taxon>
        <taxon>Basidiomycota</taxon>
        <taxon>Agaricomycotina</taxon>
        <taxon>Agaricomycetes</taxon>
        <taxon>Agaricomycetidae</taxon>
        <taxon>Atheliales</taxon>
        <taxon>Atheliaceae</taxon>
        <taxon>Athelia</taxon>
    </lineage>
</organism>
<dbReference type="InterPro" id="IPR050300">
    <property type="entry name" value="GDXG_lipolytic_enzyme"/>
</dbReference>
<gene>
    <name evidence="3" type="ORF">FIBSPDRAFT_327739</name>
</gene>
<feature type="domain" description="Alpha/beta hydrolase fold-3" evidence="2">
    <location>
        <begin position="207"/>
        <end position="264"/>
    </location>
</feature>
<dbReference type="GO" id="GO:0016787">
    <property type="term" value="F:hydrolase activity"/>
    <property type="evidence" value="ECO:0007669"/>
    <property type="project" value="UniProtKB-KW"/>
</dbReference>
<dbReference type="Proteomes" id="UP000076532">
    <property type="component" value="Unassembled WGS sequence"/>
</dbReference>
<accession>A0A166QBE5</accession>
<dbReference type="Pfam" id="PF07859">
    <property type="entry name" value="Abhydrolase_3"/>
    <property type="match status" value="1"/>
</dbReference>
<dbReference type="SUPFAM" id="SSF53474">
    <property type="entry name" value="alpha/beta-Hydrolases"/>
    <property type="match status" value="1"/>
</dbReference>
<dbReference type="PANTHER" id="PTHR48081:SF31">
    <property type="entry name" value="STERYL ACETYL HYDROLASE MUG81-RELATED"/>
    <property type="match status" value="1"/>
</dbReference>
<name>A0A166QBE5_9AGAM</name>
<protein>
    <recommendedName>
        <fullName evidence="2">Alpha/beta hydrolase fold-3 domain-containing protein</fullName>
    </recommendedName>
</protein>
<reference evidence="3 4" key="1">
    <citation type="journal article" date="2016" name="Mol. Biol. Evol.">
        <title>Comparative Genomics of Early-Diverging Mushroom-Forming Fungi Provides Insights into the Origins of Lignocellulose Decay Capabilities.</title>
        <authorList>
            <person name="Nagy L.G."/>
            <person name="Riley R."/>
            <person name="Tritt A."/>
            <person name="Adam C."/>
            <person name="Daum C."/>
            <person name="Floudas D."/>
            <person name="Sun H."/>
            <person name="Yadav J.S."/>
            <person name="Pangilinan J."/>
            <person name="Larsson K.H."/>
            <person name="Matsuura K."/>
            <person name="Barry K."/>
            <person name="Labutti K."/>
            <person name="Kuo R."/>
            <person name="Ohm R.A."/>
            <person name="Bhattacharya S.S."/>
            <person name="Shirouzu T."/>
            <person name="Yoshinaga Y."/>
            <person name="Martin F.M."/>
            <person name="Grigoriev I.V."/>
            <person name="Hibbett D.S."/>
        </authorList>
    </citation>
    <scope>NUCLEOTIDE SEQUENCE [LARGE SCALE GENOMIC DNA]</scope>
    <source>
        <strain evidence="3 4">CBS 109695</strain>
    </source>
</reference>
<evidence type="ECO:0000259" key="2">
    <source>
        <dbReference type="Pfam" id="PF07859"/>
    </source>
</evidence>
<dbReference type="STRING" id="436010.A0A166QBE5"/>
<proteinExistence type="predicted"/>
<evidence type="ECO:0000313" key="4">
    <source>
        <dbReference type="Proteomes" id="UP000076532"/>
    </source>
</evidence>
<dbReference type="OrthoDB" id="2152029at2759"/>
<dbReference type="InterPro" id="IPR013094">
    <property type="entry name" value="AB_hydrolase_3"/>
</dbReference>
<dbReference type="EMBL" id="KV417511">
    <property type="protein sequence ID" value="KZP26965.1"/>
    <property type="molecule type" value="Genomic_DNA"/>
</dbReference>
<keyword evidence="4" id="KW-1185">Reference proteome</keyword>